<dbReference type="EMBL" id="AMCW01000040">
    <property type="protein sequence ID" value="EKK02942.1"/>
    <property type="molecule type" value="Genomic_DNA"/>
</dbReference>
<accession>K5D873</accession>
<protein>
    <submittedName>
        <fullName evidence="1">Uncharacterized protein</fullName>
    </submittedName>
</protein>
<organism evidence="1 2">
    <name type="scientific">Rhodopirellula baltica SH28</name>
    <dbReference type="NCBI Taxonomy" id="993517"/>
    <lineage>
        <taxon>Bacteria</taxon>
        <taxon>Pseudomonadati</taxon>
        <taxon>Planctomycetota</taxon>
        <taxon>Planctomycetia</taxon>
        <taxon>Pirellulales</taxon>
        <taxon>Pirellulaceae</taxon>
        <taxon>Rhodopirellula</taxon>
    </lineage>
</organism>
<dbReference type="AlphaFoldDB" id="K5D873"/>
<sequence>MIASILIALILIALIAIASSVVGTKNTGDHHPSLNLHLFHSSGTLP</sequence>
<gene>
    <name evidence="1" type="ORF">RBSH_01635</name>
</gene>
<reference evidence="1 2" key="1">
    <citation type="journal article" date="2013" name="Mar. Genomics">
        <title>Expression of sulfatases in Rhodopirellula baltica and the diversity of sulfatases in the genus Rhodopirellula.</title>
        <authorList>
            <person name="Wegner C.E."/>
            <person name="Richter-Heitmann T."/>
            <person name="Klindworth A."/>
            <person name="Klockow C."/>
            <person name="Richter M."/>
            <person name="Achstetter T."/>
            <person name="Glockner F.O."/>
            <person name="Harder J."/>
        </authorList>
    </citation>
    <scope>NUCLEOTIDE SEQUENCE [LARGE SCALE GENOMIC DNA]</scope>
    <source>
        <strain evidence="1 2">SH28</strain>
    </source>
</reference>
<dbReference type="PATRIC" id="fig|993517.3.peg.1780"/>
<proteinExistence type="predicted"/>
<name>K5D873_RHOBT</name>
<evidence type="ECO:0000313" key="1">
    <source>
        <dbReference type="EMBL" id="EKK02942.1"/>
    </source>
</evidence>
<evidence type="ECO:0000313" key="2">
    <source>
        <dbReference type="Proteomes" id="UP000007993"/>
    </source>
</evidence>
<comment type="caution">
    <text evidence="1">The sequence shown here is derived from an EMBL/GenBank/DDBJ whole genome shotgun (WGS) entry which is preliminary data.</text>
</comment>
<dbReference type="Proteomes" id="UP000007993">
    <property type="component" value="Unassembled WGS sequence"/>
</dbReference>